<dbReference type="VEuPathDB" id="FungiDB:FUN_020285"/>
<proteinExistence type="predicted"/>
<comment type="caution">
    <text evidence="1">The sequence shown here is derived from an EMBL/GenBank/DDBJ whole genome shotgun (WGS) entry which is preliminary data.</text>
</comment>
<name>A0A2N1M7X0_9GLOM</name>
<feature type="non-terminal residue" evidence="1">
    <location>
        <position position="1"/>
    </location>
</feature>
<dbReference type="Gene3D" id="1.10.10.1010">
    <property type="entry name" value="Intein homing endonuclease, domain IV"/>
    <property type="match status" value="6"/>
</dbReference>
<evidence type="ECO:0000313" key="2">
    <source>
        <dbReference type="Proteomes" id="UP000233469"/>
    </source>
</evidence>
<dbReference type="EMBL" id="LLXL01004163">
    <property type="protein sequence ID" value="PKK57708.1"/>
    <property type="molecule type" value="Genomic_DNA"/>
</dbReference>
<organism evidence="1 2">
    <name type="scientific">Rhizophagus irregularis</name>
    <dbReference type="NCBI Taxonomy" id="588596"/>
    <lineage>
        <taxon>Eukaryota</taxon>
        <taxon>Fungi</taxon>
        <taxon>Fungi incertae sedis</taxon>
        <taxon>Mucoromycota</taxon>
        <taxon>Glomeromycotina</taxon>
        <taxon>Glomeromycetes</taxon>
        <taxon>Glomerales</taxon>
        <taxon>Glomeraceae</taxon>
        <taxon>Rhizophagus</taxon>
    </lineage>
</organism>
<dbReference type="Proteomes" id="UP000233469">
    <property type="component" value="Unassembled WGS sequence"/>
</dbReference>
<gene>
    <name evidence="1" type="ORF">RhiirC2_797564</name>
</gene>
<dbReference type="VEuPathDB" id="FungiDB:RhiirA1_473092"/>
<protein>
    <submittedName>
        <fullName evidence="1">Uncharacterized protein</fullName>
    </submittedName>
</protein>
<dbReference type="VEuPathDB" id="FungiDB:RhiirFUN_026224"/>
<reference evidence="1 2" key="2">
    <citation type="submission" date="2017-10" db="EMBL/GenBank/DDBJ databases">
        <title>Extensive intraspecific genome diversity in a model arbuscular mycorrhizal fungus.</title>
        <authorList>
            <person name="Chen E.C.H."/>
            <person name="Morin E."/>
            <person name="Baudet D."/>
            <person name="Noel J."/>
            <person name="Ndikumana S."/>
            <person name="Charron P."/>
            <person name="St-Onge C."/>
            <person name="Giorgi J."/>
            <person name="Grigoriev I.V."/>
            <person name="Roux C."/>
            <person name="Martin F.M."/>
            <person name="Corradi N."/>
        </authorList>
    </citation>
    <scope>NUCLEOTIDE SEQUENCE [LARGE SCALE GENOMIC DNA]</scope>
    <source>
        <strain evidence="1 2">C2</strain>
    </source>
</reference>
<reference evidence="1 2" key="1">
    <citation type="submission" date="2016-04" db="EMBL/GenBank/DDBJ databases">
        <title>Genome analyses suggest a sexual origin of heterokaryosis in a supposedly ancient asexual fungus.</title>
        <authorList>
            <person name="Ropars J."/>
            <person name="Sedzielewska K."/>
            <person name="Noel J."/>
            <person name="Charron P."/>
            <person name="Farinelli L."/>
            <person name="Marton T."/>
            <person name="Kruger M."/>
            <person name="Pelin A."/>
            <person name="Brachmann A."/>
            <person name="Corradi N."/>
        </authorList>
    </citation>
    <scope>NUCLEOTIDE SEQUENCE [LARGE SCALE GENOMIC DNA]</scope>
    <source>
        <strain evidence="1 2">C2</strain>
    </source>
</reference>
<dbReference type="VEuPathDB" id="FungiDB:RhiirA1_414893"/>
<evidence type="ECO:0000313" key="1">
    <source>
        <dbReference type="EMBL" id="PKK57708.1"/>
    </source>
</evidence>
<accession>A0A2N1M7X0</accession>
<dbReference type="VEuPathDB" id="FungiDB:RhiirA1_457764"/>
<dbReference type="VEuPathDB" id="FungiDB:RhiirFUN_015216"/>
<sequence length="722" mass="86017">YRANWIDGNIINWNDDNQNWKRKGQIVIVELKRLYNAKNITLQFIDEVDKPYGITQDPETENYLIVLDNKCKKCNYVCYTKYLQHNFENWTSGSNDIDKFIQNSQLLAHSYGVKKVLEWIPYNRLYNIKCIAEDVYGANWADGNIINWNIYNQDWKRKGQNMIVQLKGLNVPKNITLEFIDKIEMDYIFYGITQNPETKSYIMVVNNKCKKCNFVCYAIHFQQNFENWTSGDKCIDKFIQDSQLSAHDDVTIVLEWIPYDKFYNIRYIAKDMYRANWIDGNIINWDNNNQNWKRQNQNIFATLKRLNDPKYIILGLENEINKHYGITQNPETKDYMMVLADKCKKCNFINKPYGITQNPETKNYMMVLVDKCNKCNLVCHAMHFQQNFGNWTSGNNDIDKFIQYSQLSAHDDCERVLEWLPYNKFYNIRYIMKDMYRANWIDGNIINWNNNNQNWKRKGQSMFATLKRLNNPKYIILELANEINKPYGITQNPETKDYMMVLADKCKKCNLMCYAILFRQNFKNWTSGNNGIDKFIQDTQLSDHYNKGKALEWIPYGKFYNIKYVAEDIYRANWIDGNIILWNAINQNWVRENQNMIVELKKLNNLESIKTELAYEISKPYGITQNQESKDYMMVLTNQCKKCNLVCYVLHSQQNFKNWTSGNNDIDKFIQDSQLSAHDDVKKALEWIPYDKFYNIKYVAKDIYRANWIDGNIILWNAIIQN</sequence>
<dbReference type="AlphaFoldDB" id="A0A2N1M7X0"/>